<protein>
    <recommendedName>
        <fullName evidence="3">BTB domain-containing protein</fullName>
    </recommendedName>
</protein>
<proteinExistence type="predicted"/>
<name>A0AAW0G2Y1_9APHY</name>
<dbReference type="Proteomes" id="UP001385951">
    <property type="component" value="Unassembled WGS sequence"/>
</dbReference>
<dbReference type="AlphaFoldDB" id="A0AAW0G2Y1"/>
<sequence length="265" mass="29877">MFTLPQNHTTSTAGIPIVVIPESTENLRTLLLFCHPGTTPDPPSSLERFYYLHRIADKYMLESILTWLRKGCLPGFLETMPVGVYVLARQLGWKAEARLAAKRCLSLSVSELAAWSSPLLQDVSASFLQELFKYHQECAKFLSDAMSIHPWAHEWCYSPDYANTIHFRAKEEDCCKEPHELGPELRYIYTKTWWNVFISECSEALAKVPSFEKIPVAEIFCKVAKVAGRCADCGPLALERLAEFSKVNQGPVLIRLDQAVPVPVG</sequence>
<gene>
    <name evidence="1" type="ORF">QCA50_009074</name>
</gene>
<reference evidence="1 2" key="1">
    <citation type="submission" date="2022-09" db="EMBL/GenBank/DDBJ databases">
        <authorList>
            <person name="Palmer J.M."/>
        </authorList>
    </citation>
    <scope>NUCLEOTIDE SEQUENCE [LARGE SCALE GENOMIC DNA]</scope>
    <source>
        <strain evidence="1 2">DSM 7382</strain>
    </source>
</reference>
<evidence type="ECO:0000313" key="2">
    <source>
        <dbReference type="Proteomes" id="UP001385951"/>
    </source>
</evidence>
<evidence type="ECO:0000313" key="1">
    <source>
        <dbReference type="EMBL" id="KAK7687855.1"/>
    </source>
</evidence>
<accession>A0AAW0G2Y1</accession>
<evidence type="ECO:0008006" key="3">
    <source>
        <dbReference type="Google" id="ProtNLM"/>
    </source>
</evidence>
<keyword evidence="2" id="KW-1185">Reference proteome</keyword>
<comment type="caution">
    <text evidence="1">The sequence shown here is derived from an EMBL/GenBank/DDBJ whole genome shotgun (WGS) entry which is preliminary data.</text>
</comment>
<organism evidence="1 2">
    <name type="scientific">Cerrena zonata</name>
    <dbReference type="NCBI Taxonomy" id="2478898"/>
    <lineage>
        <taxon>Eukaryota</taxon>
        <taxon>Fungi</taxon>
        <taxon>Dikarya</taxon>
        <taxon>Basidiomycota</taxon>
        <taxon>Agaricomycotina</taxon>
        <taxon>Agaricomycetes</taxon>
        <taxon>Polyporales</taxon>
        <taxon>Cerrenaceae</taxon>
        <taxon>Cerrena</taxon>
    </lineage>
</organism>
<dbReference type="EMBL" id="JASBNA010000012">
    <property type="protein sequence ID" value="KAK7687855.1"/>
    <property type="molecule type" value="Genomic_DNA"/>
</dbReference>